<feature type="signal peptide" evidence="3">
    <location>
        <begin position="1"/>
        <end position="23"/>
    </location>
</feature>
<proteinExistence type="inferred from homology"/>
<comment type="similarity">
    <text evidence="2">Belongs to the TonB-dependent receptor family.</text>
</comment>
<dbReference type="Gene3D" id="2.60.40.1120">
    <property type="entry name" value="Carboxypeptidase-like, regulatory domain"/>
    <property type="match status" value="1"/>
</dbReference>
<feature type="chain" id="PRO_5040931152" evidence="3">
    <location>
        <begin position="24"/>
        <end position="1064"/>
    </location>
</feature>
<accession>A0A9X1X7S6</accession>
<evidence type="ECO:0000256" key="3">
    <source>
        <dbReference type="SAM" id="SignalP"/>
    </source>
</evidence>
<dbReference type="PANTHER" id="PTHR30069">
    <property type="entry name" value="TONB-DEPENDENT OUTER MEMBRANE RECEPTOR"/>
    <property type="match status" value="1"/>
</dbReference>
<dbReference type="InterPro" id="IPR023996">
    <property type="entry name" value="TonB-dep_OMP_SusC/RagA"/>
</dbReference>
<gene>
    <name evidence="5" type="ORF">MUY27_16185</name>
</gene>
<dbReference type="Gene3D" id="2.170.130.10">
    <property type="entry name" value="TonB-dependent receptor, plug domain"/>
    <property type="match status" value="1"/>
</dbReference>
<dbReference type="GO" id="GO:0044718">
    <property type="term" value="P:siderophore transmembrane transport"/>
    <property type="evidence" value="ECO:0007669"/>
    <property type="project" value="TreeGrafter"/>
</dbReference>
<comment type="caution">
    <text evidence="5">The sequence shown here is derived from an EMBL/GenBank/DDBJ whole genome shotgun (WGS) entry which is preliminary data.</text>
</comment>
<protein>
    <submittedName>
        <fullName evidence="5">SusC/RagA family TonB-linked outer membrane protein</fullName>
    </submittedName>
</protein>
<reference evidence="5" key="1">
    <citation type="submission" date="2022-04" db="EMBL/GenBank/DDBJ databases">
        <title>Mucilaginibacter sp. RS28 isolated from freshwater.</title>
        <authorList>
            <person name="Ko S.-R."/>
        </authorList>
    </citation>
    <scope>NUCLEOTIDE SEQUENCE</scope>
    <source>
        <strain evidence="5">RS28</strain>
    </source>
</reference>
<dbReference type="GO" id="GO:0015344">
    <property type="term" value="F:siderophore uptake transmembrane transporter activity"/>
    <property type="evidence" value="ECO:0007669"/>
    <property type="project" value="TreeGrafter"/>
</dbReference>
<keyword evidence="1 3" id="KW-0732">Signal</keyword>
<dbReference type="InterPro" id="IPR037066">
    <property type="entry name" value="Plug_dom_sf"/>
</dbReference>
<dbReference type="PANTHER" id="PTHR30069:SF29">
    <property type="entry name" value="HEMOGLOBIN AND HEMOGLOBIN-HAPTOGLOBIN-BINDING PROTEIN 1-RELATED"/>
    <property type="match status" value="1"/>
</dbReference>
<keyword evidence="2" id="KW-1134">Transmembrane beta strand</keyword>
<keyword evidence="2" id="KW-0472">Membrane</keyword>
<keyword evidence="2" id="KW-0813">Transport</keyword>
<dbReference type="PROSITE" id="PS52016">
    <property type="entry name" value="TONB_DEPENDENT_REC_3"/>
    <property type="match status" value="1"/>
</dbReference>
<dbReference type="InterPro" id="IPR008969">
    <property type="entry name" value="CarboxyPept-like_regulatory"/>
</dbReference>
<dbReference type="InterPro" id="IPR012910">
    <property type="entry name" value="Plug_dom"/>
</dbReference>
<dbReference type="SUPFAM" id="SSF56935">
    <property type="entry name" value="Porins"/>
    <property type="match status" value="1"/>
</dbReference>
<evidence type="ECO:0000256" key="2">
    <source>
        <dbReference type="PROSITE-ProRule" id="PRU01360"/>
    </source>
</evidence>
<dbReference type="Pfam" id="PF07715">
    <property type="entry name" value="Plug"/>
    <property type="match status" value="1"/>
</dbReference>
<evidence type="ECO:0000256" key="1">
    <source>
        <dbReference type="ARBA" id="ARBA00022729"/>
    </source>
</evidence>
<sequence>MKKHLRKHLLWVLMLLVGQLAYSQTRTVTGTVTAQDDGLPIPGVSVSAKGTRVGTQTGGDGRFSLKVPSGVNSLVFSFIGYTTVEVPINGSIVNAKLVTNNKQLNEVVVTGAGVATSKARLGISVESVSAKDLPAAPTASIDQALVGKIPGAQISSVNGNPGQPVNIVLRGINTIQGGTSPMILIDGVQLAATDLNSIDLNNIERVEVVQGAASATIYGAQGANGVIQLFTKKGKVGETRIDLSTSQSVNELINHGDVHKAQYHSLVTDASGNILSASTGKPLTFDPTTGSFLDNVTWNSLDPTNQNNKPYNSLLPYQDHYKQFFGKSHTNNSALSIYGGSEKVEYNFSAANNYSNTVFKNNGDFNRSNVSSNITFNLFKGLKFRTNTQLVYTRNFLLDQTGRGILYSLNNTRPFANYGYRDALGNYGSYFGDATGVNGYNPNYQFQYEHQKNYKTDIIQNFQLNYTFPKFLELDAKYGINYRRENNNYVINPQDDNANSDYWQTWATNQYGAAQIDQTGENDHDEFTHLFQNFIATATLRTDFQNDFHLKIPIRTTTQFSYDYRNDYQHDFYTYGADAPSYTPFNFTNYLVFKTINDYTTKFITFGYLLNQKIEYGEYGGVEGGFRSDYSSAFGQGSKPFRFPRLNAYLRPSSFEFWKDGGLGKIFPEVKLRGAYGEAGIQPFAYDRYVVLGTKNIGSTSAFYFPNNPGNPLLNVEVSKETEFGTDIAIAGLKNTNWFNNFQVSFTYWKRQTDNTIYNVDLAPSTGLGSTKQNAFGLKSNGVQASLNFSGYKSKKFTWDFTANFGRSNSIISKIIGAPVVVTSNAGSTNYVLQAGDKIGQLYGYLMLHAVDEKAPNGSYYIPQAQQANYTVASNGWVVSKTTKQPYVTPTQYAFGDPNPKFNMSFINNFGFNNLINVSFQVDWVYGSHIYNQTKEWMYRDGISGDYDKPITIDGQTGAWTAFYRGVYAQVSRNGTKNYFYEDASFARLRNLSFAVNLNKLLNRPSVKKLQLVFTGRNLVTISKYSGYDPEVSSGSSNSTFDRGVDHNTIPNLKTYQLGLNVGL</sequence>
<dbReference type="InterPro" id="IPR039426">
    <property type="entry name" value="TonB-dep_rcpt-like"/>
</dbReference>
<organism evidence="5 6">
    <name type="scientific">Mucilaginibacter straminoryzae</name>
    <dbReference type="NCBI Taxonomy" id="2932774"/>
    <lineage>
        <taxon>Bacteria</taxon>
        <taxon>Pseudomonadati</taxon>
        <taxon>Bacteroidota</taxon>
        <taxon>Sphingobacteriia</taxon>
        <taxon>Sphingobacteriales</taxon>
        <taxon>Sphingobacteriaceae</taxon>
        <taxon>Mucilaginibacter</taxon>
    </lineage>
</organism>
<dbReference type="GO" id="GO:0009279">
    <property type="term" value="C:cell outer membrane"/>
    <property type="evidence" value="ECO:0007669"/>
    <property type="project" value="UniProtKB-SubCell"/>
</dbReference>
<dbReference type="EMBL" id="JALJEJ010000008">
    <property type="protein sequence ID" value="MCJ8211258.1"/>
    <property type="molecule type" value="Genomic_DNA"/>
</dbReference>
<name>A0A9X1X7S6_9SPHI</name>
<feature type="domain" description="TonB-dependent receptor plug" evidence="4">
    <location>
        <begin position="120"/>
        <end position="226"/>
    </location>
</feature>
<dbReference type="NCBIfam" id="TIGR04056">
    <property type="entry name" value="OMP_RagA_SusC"/>
    <property type="match status" value="1"/>
</dbReference>
<dbReference type="RefSeq" id="WP_245131720.1">
    <property type="nucleotide sequence ID" value="NZ_JALJEJ010000008.1"/>
</dbReference>
<dbReference type="AlphaFoldDB" id="A0A9X1X7S6"/>
<keyword evidence="2" id="KW-0812">Transmembrane</keyword>
<keyword evidence="6" id="KW-1185">Reference proteome</keyword>
<evidence type="ECO:0000313" key="6">
    <source>
        <dbReference type="Proteomes" id="UP001139450"/>
    </source>
</evidence>
<evidence type="ECO:0000313" key="5">
    <source>
        <dbReference type="EMBL" id="MCJ8211258.1"/>
    </source>
</evidence>
<dbReference type="Pfam" id="PF13715">
    <property type="entry name" value="CarbopepD_reg_2"/>
    <property type="match status" value="1"/>
</dbReference>
<dbReference type="Proteomes" id="UP001139450">
    <property type="component" value="Unassembled WGS sequence"/>
</dbReference>
<comment type="subcellular location">
    <subcellularLocation>
        <location evidence="2">Cell outer membrane</location>
        <topology evidence="2">Multi-pass membrane protein</topology>
    </subcellularLocation>
</comment>
<keyword evidence="2" id="KW-0998">Cell outer membrane</keyword>
<dbReference type="SUPFAM" id="SSF49464">
    <property type="entry name" value="Carboxypeptidase regulatory domain-like"/>
    <property type="match status" value="1"/>
</dbReference>
<evidence type="ECO:0000259" key="4">
    <source>
        <dbReference type="Pfam" id="PF07715"/>
    </source>
</evidence>